<dbReference type="EMBL" id="JACJIA010000001">
    <property type="protein sequence ID" value="MBA8949394.1"/>
    <property type="molecule type" value="Genomic_DNA"/>
</dbReference>
<sequence>MSRDEADRTLHHLRDERERIGAALLELADHPGHRLLDGAALTGETARRQAEVRSRTSALWELFDHYQRALDAAETLRARHPRPGPAQLAELTWLLAGPSVELPAPEVPLERRTLLGPPAGERLTLQQVVARMTPLYEETVRLVAAVDAVWSPLLTRLDETLRDRHAAADLAVSLDLSDPGLERLGHELDALAATVRTDPLSLGRDGRADTARFDRIGADLSALRERIAEVARLRSGLTQRLDALRATIERAAAAEVEAARARETVLVKIYEPVLPPQPAAAAVLAGRLDALRASTGRGDWSDLAVRVADLERAAATALEQARTAADLITGLLERRDELRGRLDAYRVKAARLGLAEDPGLSDAYRRIRELLWTSPCDLRRATTALSGYQQAIAARSKGANG</sequence>
<keyword evidence="1" id="KW-0175">Coiled coil</keyword>
<gene>
    <name evidence="2" type="ORF">HNR61_000992</name>
</gene>
<protein>
    <submittedName>
        <fullName evidence="2">Uncharacterized protein</fullName>
    </submittedName>
</protein>
<comment type="caution">
    <text evidence="2">The sequence shown here is derived from an EMBL/GenBank/DDBJ whole genome shotgun (WGS) entry which is preliminary data.</text>
</comment>
<accession>A0A7W3QJE6</accession>
<name>A0A7W3QJE6_ACTNM</name>
<evidence type="ECO:0000313" key="2">
    <source>
        <dbReference type="EMBL" id="MBA8949394.1"/>
    </source>
</evidence>
<dbReference type="AlphaFoldDB" id="A0A7W3QJE6"/>
<evidence type="ECO:0000256" key="1">
    <source>
        <dbReference type="SAM" id="Coils"/>
    </source>
</evidence>
<proteinExistence type="predicted"/>
<evidence type="ECO:0000313" key="3">
    <source>
        <dbReference type="Proteomes" id="UP000572680"/>
    </source>
</evidence>
<dbReference type="Proteomes" id="UP000572680">
    <property type="component" value="Unassembled WGS sequence"/>
</dbReference>
<dbReference type="RefSeq" id="WP_246441953.1">
    <property type="nucleotide sequence ID" value="NZ_BAAALP010000090.1"/>
</dbReference>
<reference evidence="2 3" key="1">
    <citation type="submission" date="2020-08" db="EMBL/GenBank/DDBJ databases">
        <title>Genomic Encyclopedia of Type Strains, Phase IV (KMG-IV): sequencing the most valuable type-strain genomes for metagenomic binning, comparative biology and taxonomic classification.</title>
        <authorList>
            <person name="Goeker M."/>
        </authorList>
    </citation>
    <scope>NUCLEOTIDE SEQUENCE [LARGE SCALE GENOMIC DNA]</scope>
    <source>
        <strain evidence="2 3">DSM 44197</strain>
    </source>
</reference>
<keyword evidence="3" id="KW-1185">Reference proteome</keyword>
<organism evidence="2 3">
    <name type="scientific">Actinomadura namibiensis</name>
    <dbReference type="NCBI Taxonomy" id="182080"/>
    <lineage>
        <taxon>Bacteria</taxon>
        <taxon>Bacillati</taxon>
        <taxon>Actinomycetota</taxon>
        <taxon>Actinomycetes</taxon>
        <taxon>Streptosporangiales</taxon>
        <taxon>Thermomonosporaceae</taxon>
        <taxon>Actinomadura</taxon>
    </lineage>
</organism>
<feature type="coiled-coil region" evidence="1">
    <location>
        <begin position="234"/>
        <end position="264"/>
    </location>
</feature>